<sequence length="523" mass="58535">SAERMAKRFKMVRPKYILNSADVPVDHVQIDLHENVGENWSYAANKRETTFNEPAFAIPHLPTKYNHKGLIIDRSDTFLLRAFAKVKLPGGKHRLLLRSRTLSRLQVDGKIIANLKKAPSGTNAHGKVSAAPKDLGKDVRLLRPGMQEVVVEFQSTGKTHIFVLESFVGGKGKLRPETGDLSLSISINGAPFALLSPRGDFPLTDTGWNKYATVARERLRLLNRKARADRGAKETKRWEKHHKILREIAAKQPAIDIPEPVEGYPARNSIDHFINAKLHKAGRRPLPLTEDWAFLRRASLDANGVVPSVEVIEEFEKDKGNDRRARAINRLLKKNVAWADHWTSYWQDVLAENPNIVKPKLNNTGPFRFWIHESLQDNKPMDRFATELVMMEGSRYYGGPAGFGIATQNDVPMAAKAQILGQAFLGMQMKCARCHDAPFHSFDQKDLFSMAAMLERKPIAVPSSSTVPEIVGRKPRIEISLKPGASITPDWPFQSARLSEPVPTDSRAQLAAFIIGAHGDRFA</sequence>
<dbReference type="PANTHER" id="PTHR35889:SF3">
    <property type="entry name" value="F-BOX DOMAIN-CONTAINING PROTEIN"/>
    <property type="match status" value="1"/>
</dbReference>
<protein>
    <recommendedName>
        <fullName evidence="1">DUF1549 domain-containing protein</fullName>
    </recommendedName>
</protein>
<dbReference type="PANTHER" id="PTHR35889">
    <property type="entry name" value="CYCLOINULO-OLIGOSACCHARIDE FRUCTANOTRANSFERASE-RELATED"/>
    <property type="match status" value="1"/>
</dbReference>
<name>A0A382FIS5_9ZZZZ</name>
<dbReference type="Pfam" id="PF07583">
    <property type="entry name" value="PSCyt2"/>
    <property type="match status" value="1"/>
</dbReference>
<evidence type="ECO:0000259" key="1">
    <source>
        <dbReference type="Pfam" id="PF07583"/>
    </source>
</evidence>
<dbReference type="AlphaFoldDB" id="A0A382FIS5"/>
<evidence type="ECO:0000313" key="2">
    <source>
        <dbReference type="EMBL" id="SVB62998.1"/>
    </source>
</evidence>
<gene>
    <name evidence="2" type="ORF">METZ01_LOCUS215852</name>
</gene>
<feature type="domain" description="DUF1549" evidence="1">
    <location>
        <begin position="270"/>
        <end position="456"/>
    </location>
</feature>
<feature type="non-terminal residue" evidence="2">
    <location>
        <position position="523"/>
    </location>
</feature>
<accession>A0A382FIS5</accession>
<reference evidence="2" key="1">
    <citation type="submission" date="2018-05" db="EMBL/GenBank/DDBJ databases">
        <authorList>
            <person name="Lanie J.A."/>
            <person name="Ng W.-L."/>
            <person name="Kazmierczak K.M."/>
            <person name="Andrzejewski T.M."/>
            <person name="Davidsen T.M."/>
            <person name="Wayne K.J."/>
            <person name="Tettelin H."/>
            <person name="Glass J.I."/>
            <person name="Rusch D."/>
            <person name="Podicherti R."/>
            <person name="Tsui H.-C.T."/>
            <person name="Winkler M.E."/>
        </authorList>
    </citation>
    <scope>NUCLEOTIDE SEQUENCE</scope>
</reference>
<organism evidence="2">
    <name type="scientific">marine metagenome</name>
    <dbReference type="NCBI Taxonomy" id="408172"/>
    <lineage>
        <taxon>unclassified sequences</taxon>
        <taxon>metagenomes</taxon>
        <taxon>ecological metagenomes</taxon>
    </lineage>
</organism>
<feature type="non-terminal residue" evidence="2">
    <location>
        <position position="1"/>
    </location>
</feature>
<dbReference type="EMBL" id="UINC01050255">
    <property type="protein sequence ID" value="SVB62998.1"/>
    <property type="molecule type" value="Genomic_DNA"/>
</dbReference>
<proteinExistence type="predicted"/>
<dbReference type="InterPro" id="IPR011444">
    <property type="entry name" value="DUF1549"/>
</dbReference>